<gene>
    <name evidence="2" type="ORF">EQ812_04235</name>
</gene>
<evidence type="ECO:0000256" key="1">
    <source>
        <dbReference type="SAM" id="Phobius"/>
    </source>
</evidence>
<organism evidence="2 3">
    <name type="scientific">Staphylococcus lugdunensis</name>
    <dbReference type="NCBI Taxonomy" id="28035"/>
    <lineage>
        <taxon>Bacteria</taxon>
        <taxon>Bacillati</taxon>
        <taxon>Bacillota</taxon>
        <taxon>Bacilli</taxon>
        <taxon>Bacillales</taxon>
        <taxon>Staphylococcaceae</taxon>
        <taxon>Staphylococcus</taxon>
    </lineage>
</organism>
<dbReference type="PANTHER" id="PTHR37308">
    <property type="entry name" value="INTEGRAL MEMBRANE PROTEIN"/>
    <property type="match status" value="1"/>
</dbReference>
<keyword evidence="1" id="KW-0812">Transmembrane</keyword>
<dbReference type="RefSeq" id="WP_002493029.1">
    <property type="nucleotide sequence ID" value="NZ_AP021848.1"/>
</dbReference>
<feature type="transmembrane region" description="Helical" evidence="1">
    <location>
        <begin position="174"/>
        <end position="193"/>
    </location>
</feature>
<feature type="transmembrane region" description="Helical" evidence="1">
    <location>
        <begin position="117"/>
        <end position="136"/>
    </location>
</feature>
<reference evidence="2 3" key="1">
    <citation type="journal article" date="2019" name="Sci. Transl. Med.">
        <title>Quorum sensing between bacterial species on the skin protects against epidermal injury in atopic dermatitis.</title>
        <authorList>
            <person name="Williams M.R."/>
        </authorList>
    </citation>
    <scope>NUCLEOTIDE SEQUENCE [LARGE SCALE GENOMIC DNA]</scope>
    <source>
        <strain evidence="2 3">E7</strain>
    </source>
</reference>
<feature type="transmembrane region" description="Helical" evidence="1">
    <location>
        <begin position="228"/>
        <end position="249"/>
    </location>
</feature>
<feature type="transmembrane region" description="Helical" evidence="1">
    <location>
        <begin position="199"/>
        <end position="216"/>
    </location>
</feature>
<feature type="transmembrane region" description="Helical" evidence="1">
    <location>
        <begin position="57"/>
        <end position="76"/>
    </location>
</feature>
<name>A0A4Q9WCH8_STALU</name>
<keyword evidence="1" id="KW-1133">Transmembrane helix</keyword>
<dbReference type="InterPro" id="IPR007163">
    <property type="entry name" value="VCA0040-like"/>
</dbReference>
<proteinExistence type="predicted"/>
<dbReference type="AlphaFoldDB" id="A0A4Q9WCH8"/>
<accession>A0A4Q9WCH8</accession>
<dbReference type="Proteomes" id="UP000293637">
    <property type="component" value="Unassembled WGS sequence"/>
</dbReference>
<sequence length="295" mass="32167">MKHFRWINVLKGFGMGTSDLVPGVSGGTIALLLGIYDDFIHAISGLFSKRFWPSLKFLFPILIGMLLAIGLLSKLFNYLLANHQVPTMFFFTGLIIGIIPYLLRISHFKSRFQVKHYAVVALGIIILVIITLLNHGDTHANTSLTLNSSLIIKYFIAGMCASSAMLLPGISGSFMLLVFGAYGTVMFAISELMSFNFQAISLLFVVGLGIVAGFICSSKVIHYALHHYPTLTFALIIGFVIGSVFAVFPGMPMTLLSWLISIITLILGFIVSFVLGQITAKNEASTSSKSHKESS</sequence>
<keyword evidence="1" id="KW-0472">Membrane</keyword>
<dbReference type="PANTHER" id="PTHR37308:SF1">
    <property type="entry name" value="POLYPRENYL-PHOSPHATE TRANSPORTER"/>
    <property type="match status" value="1"/>
</dbReference>
<dbReference type="Pfam" id="PF04018">
    <property type="entry name" value="VCA0040-like"/>
    <property type="match status" value="1"/>
</dbReference>
<evidence type="ECO:0000313" key="2">
    <source>
        <dbReference type="EMBL" id="TBW73059.1"/>
    </source>
</evidence>
<feature type="transmembrane region" description="Helical" evidence="1">
    <location>
        <begin position="88"/>
        <end position="105"/>
    </location>
</feature>
<dbReference type="EMBL" id="SCHB01000002">
    <property type="protein sequence ID" value="TBW73059.1"/>
    <property type="molecule type" value="Genomic_DNA"/>
</dbReference>
<evidence type="ECO:0000313" key="3">
    <source>
        <dbReference type="Proteomes" id="UP000293637"/>
    </source>
</evidence>
<feature type="transmembrane region" description="Helical" evidence="1">
    <location>
        <begin position="20"/>
        <end position="36"/>
    </location>
</feature>
<comment type="caution">
    <text evidence="2">The sequence shown here is derived from an EMBL/GenBank/DDBJ whole genome shotgun (WGS) entry which is preliminary data.</text>
</comment>
<feature type="transmembrane region" description="Helical" evidence="1">
    <location>
        <begin position="255"/>
        <end position="275"/>
    </location>
</feature>
<protein>
    <submittedName>
        <fullName evidence="2">DUF368 domain-containing protein</fullName>
    </submittedName>
</protein>